<feature type="compositionally biased region" description="Low complexity" evidence="1">
    <location>
        <begin position="38"/>
        <end position="53"/>
    </location>
</feature>
<dbReference type="AlphaFoldDB" id="A0A7S2LFD6"/>
<proteinExistence type="predicted"/>
<evidence type="ECO:0000256" key="1">
    <source>
        <dbReference type="SAM" id="MobiDB-lite"/>
    </source>
</evidence>
<dbReference type="EMBL" id="HBGZ01015972">
    <property type="protein sequence ID" value="CAD9604211.1"/>
    <property type="molecule type" value="Transcribed_RNA"/>
</dbReference>
<protein>
    <submittedName>
        <fullName evidence="2">Uncharacterized protein</fullName>
    </submittedName>
</protein>
<feature type="region of interest" description="Disordered" evidence="1">
    <location>
        <begin position="31"/>
        <end position="75"/>
    </location>
</feature>
<reference evidence="2" key="1">
    <citation type="submission" date="2021-01" db="EMBL/GenBank/DDBJ databases">
        <authorList>
            <person name="Corre E."/>
            <person name="Pelletier E."/>
            <person name="Niang G."/>
            <person name="Scheremetjew M."/>
            <person name="Finn R."/>
            <person name="Kale V."/>
            <person name="Holt S."/>
            <person name="Cochrane G."/>
            <person name="Meng A."/>
            <person name="Brown T."/>
            <person name="Cohen L."/>
        </authorList>
    </citation>
    <scope>NUCLEOTIDE SEQUENCE</scope>
    <source>
        <strain evidence="2">SM1012Den-03</strain>
    </source>
</reference>
<organism evidence="2">
    <name type="scientific">Skeletonema marinoi</name>
    <dbReference type="NCBI Taxonomy" id="267567"/>
    <lineage>
        <taxon>Eukaryota</taxon>
        <taxon>Sar</taxon>
        <taxon>Stramenopiles</taxon>
        <taxon>Ochrophyta</taxon>
        <taxon>Bacillariophyta</taxon>
        <taxon>Coscinodiscophyceae</taxon>
        <taxon>Thalassiosirophycidae</taxon>
        <taxon>Thalassiosirales</taxon>
        <taxon>Skeletonemataceae</taxon>
        <taxon>Skeletonema</taxon>
        <taxon>Skeletonema marinoi-dohrnii complex</taxon>
    </lineage>
</organism>
<accession>A0A7S2LFD6</accession>
<name>A0A7S2LFD6_9STRA</name>
<gene>
    <name evidence="2" type="ORF">SMAR0320_LOCUS11432</name>
</gene>
<sequence>MSTNNVNITPQSLFDAGNDFAAAFPAAATGDVEEGTTAAAAPPAAAAAAAAAADDSDDDEQMGIPPSAPNPRLQELHANLSPNNLLRSQREAKTFENWQYVHTAFVLYTYLNTPQYIDDAFRRHLRDVDATIDYGVITNPPRRYRGPLPIDERKKRHREKILREKISDALGHGGMQALRTTINLRAYTDDPIHYVQYLIAKTEANGKFFVPDHYTQLRSHFNNFCKRHRFTPPQEFVSLLGQYMDGFQRLANKARQSGEGKMHTGSRCMPWEMYRDTTRWFYSLPEGDGIFGAAWSKTTVNMCCRGDSTGQICTKHLVLSDSGDSFGIAACHAKDSQTGTDPVKLIPRDCFCNPLDFFADWASSVFHYLVLNPYVLRDVDGPLFPGDRKSQAQKYSRALKKILDLYVNEDDQPLCLTKYGVDPKHITLYSLRKGAHTRLNCGSTAAPSSAACLLREGHSLGGVRSHYIEIERASNQYAGRIVAGLDVNSAEFAASFPDFIPVDPETCLTQPLSDRAYQAKKNQVDKEVMEVLNELFGREYLRRFPAIHRFLRIGLASHLIHLDTIEELLPERCALRNTALFTNPAVQELRKYVKIAFPWDNHYKYYADASGLPPHVLIMAEFKKQGKKIDALVPKIEEMLESHQMTGTVSVSQIRRIVESSPTIRNMSTVLAEVSARLQDRQRFSNAAAADEDNSMGRVGDQFDMFDHPDGHRRHFPPGYTLQNCKLQFMYQLWHCGDGTQRICPIKDFTPRDRSVWSRRMNKSYSELKSLMESIDHAARNNNVATRARMTRADAQNCFLAGYSEINVKTTTPSGKVRDIAQLKWQSALRYRQKKV</sequence>
<evidence type="ECO:0000313" key="2">
    <source>
        <dbReference type="EMBL" id="CAD9604211.1"/>
    </source>
</evidence>